<dbReference type="Gene3D" id="2.40.50.250">
    <property type="entry name" value="bipa protein"/>
    <property type="match status" value="1"/>
</dbReference>
<reference evidence="2" key="1">
    <citation type="submission" date="2019-08" db="EMBL/GenBank/DDBJ databases">
        <authorList>
            <person name="Kucharzyk K."/>
            <person name="Murdoch R.W."/>
            <person name="Higgins S."/>
            <person name="Loffler F."/>
        </authorList>
    </citation>
    <scope>NUCLEOTIDE SEQUENCE</scope>
</reference>
<dbReference type="EMBL" id="VSSQ01138752">
    <property type="protein sequence ID" value="MPN61733.1"/>
    <property type="molecule type" value="Genomic_DNA"/>
</dbReference>
<gene>
    <name evidence="2" type="primary">typA_54</name>
    <name evidence="2" type="ORF">SDC9_209475</name>
</gene>
<dbReference type="AlphaFoldDB" id="A0A645JQB4"/>
<evidence type="ECO:0000259" key="1">
    <source>
        <dbReference type="Pfam" id="PF21018"/>
    </source>
</evidence>
<dbReference type="InterPro" id="IPR048876">
    <property type="entry name" value="BipA_C"/>
</dbReference>
<name>A0A645JQB4_9ZZZZ</name>
<evidence type="ECO:0000313" key="2">
    <source>
        <dbReference type="EMBL" id="MPN61733.1"/>
    </source>
</evidence>
<dbReference type="Gene3D" id="3.30.70.870">
    <property type="entry name" value="Elongation Factor G (Translational Gtpase), domain 3"/>
    <property type="match status" value="1"/>
</dbReference>
<sequence length="114" mass="12782">MAVAYGLYNVQERGSLFIGPGIEVYEGMIVGENARSVDITVNVCKKKHLTNTRSSSADEALRLTPPVVMSLERCLEFINDDELLEVTPKSLRLRKMILDKDQRAKADKNKNRAS</sequence>
<organism evidence="2">
    <name type="scientific">bioreactor metagenome</name>
    <dbReference type="NCBI Taxonomy" id="1076179"/>
    <lineage>
        <taxon>unclassified sequences</taxon>
        <taxon>metagenomes</taxon>
        <taxon>ecological metagenomes</taxon>
    </lineage>
</organism>
<dbReference type="FunFam" id="2.40.50.250:FF:000001">
    <property type="entry name" value="GTP-binding protein TypA"/>
    <property type="match status" value="1"/>
</dbReference>
<feature type="domain" description="TypA/BipA C-terminal" evidence="1">
    <location>
        <begin position="2"/>
        <end position="99"/>
    </location>
</feature>
<accession>A0A645JQB4</accession>
<dbReference type="Pfam" id="PF21018">
    <property type="entry name" value="BipA_C"/>
    <property type="match status" value="1"/>
</dbReference>
<proteinExistence type="predicted"/>
<protein>
    <submittedName>
        <fullName evidence="2">GTP-binding protein TypA/BipA</fullName>
    </submittedName>
</protein>
<comment type="caution">
    <text evidence="2">The sequence shown here is derived from an EMBL/GenBank/DDBJ whole genome shotgun (WGS) entry which is preliminary data.</text>
</comment>
<dbReference type="InterPro" id="IPR042116">
    <property type="entry name" value="TypA/BipA_C"/>
</dbReference>